<organism evidence="3 4">
    <name type="scientific">Candidatus Filomicrobium marinum</name>
    <dbReference type="NCBI Taxonomy" id="1608628"/>
    <lineage>
        <taxon>Bacteria</taxon>
        <taxon>Pseudomonadati</taxon>
        <taxon>Pseudomonadota</taxon>
        <taxon>Alphaproteobacteria</taxon>
        <taxon>Hyphomicrobiales</taxon>
        <taxon>Hyphomicrobiaceae</taxon>
        <taxon>Filomicrobium</taxon>
    </lineage>
</organism>
<evidence type="ECO:0000313" key="3">
    <source>
        <dbReference type="EMBL" id="CPR19750.1"/>
    </source>
</evidence>
<dbReference type="Gene3D" id="1.40.20.10">
    <property type="entry name" value="CHAD domain"/>
    <property type="match status" value="1"/>
</dbReference>
<sequence length="330" mass="36513">MAFCFRTKESAAAGFRRLAISQISRARRELAEGQDHGVAVHEARKCLKRVRALLRLVRPALSDERYRRENARFRDIGRMLSASRDRQVMRETVASLAGDSDVQHQKALQALAEVLSKDMEDGTDTVADQSVATAIAALDEAKKDLKGKSVQFRIKDPLPVGLKRSYKSGQRALAAAKERPNDDAMHDWRKTVQAHWRHALLLSEAWPAYLTVRANLAKELSDLLGLDHDLAVLIAFVEKGEGNAIGARRVELISALASARQQELRAKAFAKGELLFADGAKELAERVQRYRAISARRAQVEQETGEAAAPSDQNASSTSNRTLAKRLVVS</sequence>
<dbReference type="InterPro" id="IPR038186">
    <property type="entry name" value="CHAD_dom_sf"/>
</dbReference>
<feature type="compositionally biased region" description="Polar residues" evidence="1">
    <location>
        <begin position="311"/>
        <end position="321"/>
    </location>
</feature>
<evidence type="ECO:0000313" key="4">
    <source>
        <dbReference type="Proteomes" id="UP000033187"/>
    </source>
</evidence>
<evidence type="ECO:0000256" key="1">
    <source>
        <dbReference type="SAM" id="MobiDB-lite"/>
    </source>
</evidence>
<proteinExistence type="predicted"/>
<dbReference type="OrthoDB" id="9810907at2"/>
<dbReference type="Proteomes" id="UP000033187">
    <property type="component" value="Chromosome 1"/>
</dbReference>
<evidence type="ECO:0000259" key="2">
    <source>
        <dbReference type="PROSITE" id="PS51708"/>
    </source>
</evidence>
<reference evidence="4" key="1">
    <citation type="submission" date="2015-02" db="EMBL/GenBank/DDBJ databases">
        <authorList>
            <person name="Chooi Y.-H."/>
        </authorList>
    </citation>
    <scope>NUCLEOTIDE SEQUENCE [LARGE SCALE GENOMIC DNA]</scope>
    <source>
        <strain evidence="4">strain Y</strain>
    </source>
</reference>
<protein>
    <submittedName>
        <fullName evidence="3">Putative Metal-chelation protein CHAD</fullName>
    </submittedName>
</protein>
<accession>A0A0D6JG13</accession>
<dbReference type="EMBL" id="LN829119">
    <property type="protein sequence ID" value="CPR19750.1"/>
    <property type="molecule type" value="Genomic_DNA"/>
</dbReference>
<dbReference type="SMART" id="SM00880">
    <property type="entry name" value="CHAD"/>
    <property type="match status" value="1"/>
</dbReference>
<dbReference type="PANTHER" id="PTHR39339">
    <property type="entry name" value="SLR1444 PROTEIN"/>
    <property type="match status" value="1"/>
</dbReference>
<name>A0A0D6JG13_9HYPH</name>
<dbReference type="KEGG" id="fil:BN1229_v1_2305"/>
<dbReference type="PROSITE" id="PS51708">
    <property type="entry name" value="CHAD"/>
    <property type="match status" value="1"/>
</dbReference>
<dbReference type="AlphaFoldDB" id="A0A0D6JG13"/>
<feature type="domain" description="CHAD" evidence="2">
    <location>
        <begin position="8"/>
        <end position="289"/>
    </location>
</feature>
<dbReference type="RefSeq" id="WP_052743855.1">
    <property type="nucleotide sequence ID" value="NZ_LN829118.1"/>
</dbReference>
<keyword evidence="4" id="KW-1185">Reference proteome</keyword>
<feature type="region of interest" description="Disordered" evidence="1">
    <location>
        <begin position="301"/>
        <end position="321"/>
    </location>
</feature>
<dbReference type="InterPro" id="IPR007899">
    <property type="entry name" value="CHAD_dom"/>
</dbReference>
<gene>
    <name evidence="3" type="ORF">YBN1229_v1_2304</name>
</gene>
<dbReference type="PANTHER" id="PTHR39339:SF1">
    <property type="entry name" value="CHAD DOMAIN-CONTAINING PROTEIN"/>
    <property type="match status" value="1"/>
</dbReference>
<dbReference type="Pfam" id="PF05235">
    <property type="entry name" value="CHAD"/>
    <property type="match status" value="1"/>
</dbReference>
<dbReference type="KEGG" id="fiy:BN1229_v1_2304"/>